<dbReference type="OrthoDB" id="19657at2759"/>
<dbReference type="SUPFAM" id="SSF53474">
    <property type="entry name" value="alpha/beta-Hydrolases"/>
    <property type="match status" value="1"/>
</dbReference>
<name>A0A8H6X4N0_9AGAR</name>
<reference evidence="3" key="1">
    <citation type="submission" date="2020-05" db="EMBL/GenBank/DDBJ databases">
        <title>Mycena genomes resolve the evolution of fungal bioluminescence.</title>
        <authorList>
            <person name="Tsai I.J."/>
        </authorList>
    </citation>
    <scope>NUCLEOTIDE SEQUENCE</scope>
    <source>
        <strain evidence="3">CCC161011</strain>
    </source>
</reference>
<evidence type="ECO:0000313" key="3">
    <source>
        <dbReference type="EMBL" id="KAF7334101.1"/>
    </source>
</evidence>
<organism evidence="3 4">
    <name type="scientific">Mycena venus</name>
    <dbReference type="NCBI Taxonomy" id="2733690"/>
    <lineage>
        <taxon>Eukaryota</taxon>
        <taxon>Fungi</taxon>
        <taxon>Dikarya</taxon>
        <taxon>Basidiomycota</taxon>
        <taxon>Agaricomycotina</taxon>
        <taxon>Agaricomycetes</taxon>
        <taxon>Agaricomycetidae</taxon>
        <taxon>Agaricales</taxon>
        <taxon>Marasmiineae</taxon>
        <taxon>Mycenaceae</taxon>
        <taxon>Mycena</taxon>
    </lineage>
</organism>
<keyword evidence="3" id="KW-0378">Hydrolase</keyword>
<keyword evidence="4" id="KW-1185">Reference proteome</keyword>
<proteinExistence type="predicted"/>
<dbReference type="Pfam" id="PF00561">
    <property type="entry name" value="Abhydrolase_1"/>
    <property type="match status" value="1"/>
</dbReference>
<dbReference type="InterPro" id="IPR000073">
    <property type="entry name" value="AB_hydrolase_1"/>
</dbReference>
<evidence type="ECO:0000313" key="4">
    <source>
        <dbReference type="Proteomes" id="UP000620124"/>
    </source>
</evidence>
<sequence>MGVRFTSPLKQRDTRKTRAAHGLGHAMKLAEVQARLAARLRKETIQSDAPPLSPDAPSPQSNSGVEPQSNGDAEWIDDKAPPALPPPLPARAAQNELMTERSLSIWAIWRSAVFRDAYEKQGKKVNWAKVVKAWPQVAGNRRCSTKSPTGTVQFNYVISTPTHTSTSAIDPALPTVLFLHPVYIGKIIYHPQFADRELRRFNLVALDLRCHARTIRRAGKGYEREVAARHVALLMIPRYHLFGMSMGGCIALQTAILFPLSVLSIFVVSSLPLTEPPDVGEGRQEI</sequence>
<feature type="region of interest" description="Disordered" evidence="1">
    <location>
        <begin position="40"/>
        <end position="90"/>
    </location>
</feature>
<evidence type="ECO:0000256" key="1">
    <source>
        <dbReference type="SAM" id="MobiDB-lite"/>
    </source>
</evidence>
<dbReference type="Proteomes" id="UP000620124">
    <property type="component" value="Unassembled WGS sequence"/>
</dbReference>
<evidence type="ECO:0000259" key="2">
    <source>
        <dbReference type="Pfam" id="PF00561"/>
    </source>
</evidence>
<comment type="caution">
    <text evidence="3">The sequence shown here is derived from an EMBL/GenBank/DDBJ whole genome shotgun (WGS) entry which is preliminary data.</text>
</comment>
<feature type="region of interest" description="Disordered" evidence="1">
    <location>
        <begin position="1"/>
        <end position="26"/>
    </location>
</feature>
<dbReference type="InterPro" id="IPR029058">
    <property type="entry name" value="AB_hydrolase_fold"/>
</dbReference>
<feature type="compositionally biased region" description="Polar residues" evidence="1">
    <location>
        <begin position="62"/>
        <end position="71"/>
    </location>
</feature>
<dbReference type="EMBL" id="JACAZI010000027">
    <property type="protein sequence ID" value="KAF7334101.1"/>
    <property type="molecule type" value="Genomic_DNA"/>
</dbReference>
<protein>
    <submittedName>
        <fullName evidence="3">AB hydrolase-1 domain-containing protein</fullName>
    </submittedName>
</protein>
<dbReference type="Gene3D" id="3.40.50.1820">
    <property type="entry name" value="alpha/beta hydrolase"/>
    <property type="match status" value="1"/>
</dbReference>
<gene>
    <name evidence="3" type="ORF">MVEN_02315900</name>
</gene>
<dbReference type="AlphaFoldDB" id="A0A8H6X4N0"/>
<accession>A0A8H6X4N0</accession>
<dbReference type="GO" id="GO:0016787">
    <property type="term" value="F:hydrolase activity"/>
    <property type="evidence" value="ECO:0007669"/>
    <property type="project" value="UniProtKB-KW"/>
</dbReference>
<feature type="domain" description="AB hydrolase-1" evidence="2">
    <location>
        <begin position="188"/>
        <end position="277"/>
    </location>
</feature>